<keyword evidence="2" id="KW-1185">Reference proteome</keyword>
<name>A0AC61QXR4_9FIRM</name>
<organism evidence="1 2">
    <name type="scientific">Hominisplanchenecus murintestinalis</name>
    <dbReference type="NCBI Taxonomy" id="2941517"/>
    <lineage>
        <taxon>Bacteria</taxon>
        <taxon>Bacillati</taxon>
        <taxon>Bacillota</taxon>
        <taxon>Clostridia</taxon>
        <taxon>Lachnospirales</taxon>
        <taxon>Lachnospiraceae</taxon>
        <taxon>Hominisplanchenecus</taxon>
    </lineage>
</organism>
<dbReference type="Proteomes" id="UP000307720">
    <property type="component" value="Unassembled WGS sequence"/>
</dbReference>
<sequence length="397" mass="45973">MKKDGYYSSGEFARMAHVTLRTIRYYDKHDILKPSLVTKSGARFYTDEDFARLQQILLLKFLGFPLDDIREMTIDDTDYHFMLNALNIQLKLVQDRIEQMQLVEKAIQDTSAAIRSEHSIDWSKMLNLIHLTEMEKSLKNQYQNASNISSRINLHKRYSTNPYGWFPWIYEQCQIHSGMRILEIGCGDGTLWKSSLSKIPADADITLSDISDGMLRDARRTLSAEDSLFSFDAFDCHHIPYPTDSFHLVIANHLLFYCEDIPQVCHEVRRVLKPGGKFLCSTYGKSHMQEVNRLVQDFDKRIVLSADKLYERFGRENGRDILAPYFSKVSWRSYEDSLLVSEPEPLISYILSCHGNQNHYILDRYTEFRSFVKKKTAGGFHISKDAGVFLAENIISA</sequence>
<reference evidence="1" key="1">
    <citation type="submission" date="2019-04" db="EMBL/GenBank/DDBJ databases">
        <title>Microbes associate with the intestines of laboratory mice.</title>
        <authorList>
            <person name="Navarre W."/>
            <person name="Wong E."/>
            <person name="Huang K."/>
            <person name="Tropini C."/>
            <person name="Ng K."/>
            <person name="Yu B."/>
        </authorList>
    </citation>
    <scope>NUCLEOTIDE SEQUENCE</scope>
    <source>
        <strain evidence="1">NM72_1-8</strain>
    </source>
</reference>
<dbReference type="EMBL" id="SRZB01000031">
    <property type="protein sequence ID" value="TGX97474.1"/>
    <property type="molecule type" value="Genomic_DNA"/>
</dbReference>
<keyword evidence="1" id="KW-0489">Methyltransferase</keyword>
<keyword evidence="1" id="KW-0808">Transferase</keyword>
<evidence type="ECO:0000313" key="1">
    <source>
        <dbReference type="EMBL" id="TGX97474.1"/>
    </source>
</evidence>
<comment type="caution">
    <text evidence="1">The sequence shown here is derived from an EMBL/GenBank/DDBJ whole genome shotgun (WGS) entry which is preliminary data.</text>
</comment>
<proteinExistence type="predicted"/>
<gene>
    <name evidence="1" type="ORF">E5357_12545</name>
</gene>
<accession>A0AC61QXR4</accession>
<evidence type="ECO:0000313" key="2">
    <source>
        <dbReference type="Proteomes" id="UP000307720"/>
    </source>
</evidence>
<protein>
    <submittedName>
        <fullName evidence="1">Methyltransferase domain-containing protein</fullName>
    </submittedName>
</protein>